<dbReference type="SUPFAM" id="SSF53474">
    <property type="entry name" value="alpha/beta-Hydrolases"/>
    <property type="match status" value="1"/>
</dbReference>
<evidence type="ECO:0000313" key="6">
    <source>
        <dbReference type="Proteomes" id="UP001500307"/>
    </source>
</evidence>
<dbReference type="PANTHER" id="PTHR43037:SF5">
    <property type="entry name" value="FERULOYL ESTERASE"/>
    <property type="match status" value="1"/>
</dbReference>
<evidence type="ECO:0000256" key="2">
    <source>
        <dbReference type="ARBA" id="ARBA00022801"/>
    </source>
</evidence>
<feature type="region of interest" description="Disordered" evidence="3">
    <location>
        <begin position="1"/>
        <end position="41"/>
    </location>
</feature>
<dbReference type="InterPro" id="IPR003140">
    <property type="entry name" value="PLipase/COase/thioEstase"/>
</dbReference>
<protein>
    <submittedName>
        <fullName evidence="5">Serine esterase</fullName>
    </submittedName>
</protein>
<evidence type="ECO:0000313" key="5">
    <source>
        <dbReference type="EMBL" id="GAA4575436.1"/>
    </source>
</evidence>
<sequence length="230" mass="23776">MTEPAAPHRQPDEGPRHGRLSARPAPPAARGATGLVPFTPPDGGPPALAYAPPGDGPYRLVVLLHGAGGTARQGLDLLLPLADAHRLLLLAPQATASSWDLVGEGFGPDVHRIDGLLGTVFAAYPVVGVAIGGFSDGASYALSLGLTNGDLVDAVLAFSPGFAAPLVTHGRPRAFVSHGTDDPVLPIDVCSRRLVPRLHSLGYPVEYAEFPGGHEVPAEIRQRAVSWLAG</sequence>
<proteinExistence type="predicted"/>
<reference evidence="6" key="1">
    <citation type="journal article" date="2019" name="Int. J. Syst. Evol. Microbiol.">
        <title>The Global Catalogue of Microorganisms (GCM) 10K type strain sequencing project: providing services to taxonomists for standard genome sequencing and annotation.</title>
        <authorList>
            <consortium name="The Broad Institute Genomics Platform"/>
            <consortium name="The Broad Institute Genome Sequencing Center for Infectious Disease"/>
            <person name="Wu L."/>
            <person name="Ma J."/>
        </authorList>
    </citation>
    <scope>NUCLEOTIDE SEQUENCE [LARGE SCALE GENOMIC DNA]</scope>
    <source>
        <strain evidence="6">JCM 3175</strain>
    </source>
</reference>
<name>A0ABP8STQ3_9ACTN</name>
<evidence type="ECO:0000256" key="1">
    <source>
        <dbReference type="ARBA" id="ARBA00022729"/>
    </source>
</evidence>
<dbReference type="PANTHER" id="PTHR43037">
    <property type="entry name" value="UNNAMED PRODUCT-RELATED"/>
    <property type="match status" value="1"/>
</dbReference>
<dbReference type="RefSeq" id="WP_346122492.1">
    <property type="nucleotide sequence ID" value="NZ_BAABGU010000027.1"/>
</dbReference>
<comment type="caution">
    <text evidence="5">The sequence shown here is derived from an EMBL/GenBank/DDBJ whole genome shotgun (WGS) entry which is preliminary data.</text>
</comment>
<dbReference type="EMBL" id="BAABGU010000027">
    <property type="protein sequence ID" value="GAA4575436.1"/>
    <property type="molecule type" value="Genomic_DNA"/>
</dbReference>
<keyword evidence="2" id="KW-0378">Hydrolase</keyword>
<evidence type="ECO:0000259" key="4">
    <source>
        <dbReference type="Pfam" id="PF02230"/>
    </source>
</evidence>
<dbReference type="Proteomes" id="UP001500307">
    <property type="component" value="Unassembled WGS sequence"/>
</dbReference>
<gene>
    <name evidence="5" type="ORF">GCM10023176_44730</name>
</gene>
<keyword evidence="6" id="KW-1185">Reference proteome</keyword>
<evidence type="ECO:0000256" key="3">
    <source>
        <dbReference type="SAM" id="MobiDB-lite"/>
    </source>
</evidence>
<keyword evidence="1" id="KW-0732">Signal</keyword>
<dbReference type="Pfam" id="PF02230">
    <property type="entry name" value="Abhydrolase_2"/>
    <property type="match status" value="1"/>
</dbReference>
<accession>A0ABP8STQ3</accession>
<dbReference type="Gene3D" id="3.40.50.1820">
    <property type="entry name" value="alpha/beta hydrolase"/>
    <property type="match status" value="1"/>
</dbReference>
<dbReference type="InterPro" id="IPR050955">
    <property type="entry name" value="Plant_Biomass_Hydrol_Est"/>
</dbReference>
<dbReference type="InterPro" id="IPR029058">
    <property type="entry name" value="AB_hydrolase_fold"/>
</dbReference>
<feature type="domain" description="Phospholipase/carboxylesterase/thioesterase" evidence="4">
    <location>
        <begin position="129"/>
        <end position="220"/>
    </location>
</feature>
<organism evidence="5 6">
    <name type="scientific">Micromonospora coerulea</name>
    <dbReference type="NCBI Taxonomy" id="47856"/>
    <lineage>
        <taxon>Bacteria</taxon>
        <taxon>Bacillati</taxon>
        <taxon>Actinomycetota</taxon>
        <taxon>Actinomycetes</taxon>
        <taxon>Micromonosporales</taxon>
        <taxon>Micromonosporaceae</taxon>
        <taxon>Micromonospora</taxon>
    </lineage>
</organism>